<evidence type="ECO:0000313" key="3">
    <source>
        <dbReference type="Proteomes" id="UP000094598"/>
    </source>
</evidence>
<dbReference type="RefSeq" id="WP_187422285.1">
    <property type="nucleotide sequence ID" value="NZ_VCDX01000006.1"/>
</dbReference>
<dbReference type="Proteomes" id="UP000094598">
    <property type="component" value="Chromosome"/>
</dbReference>
<dbReference type="AlphaFoldDB" id="A0AAC9HIS0"/>
<protein>
    <submittedName>
        <fullName evidence="1">Uncharacterized protein</fullName>
    </submittedName>
</protein>
<proteinExistence type="predicted"/>
<dbReference type="Proteomes" id="UP000322283">
    <property type="component" value="Unassembled WGS sequence"/>
</dbReference>
<dbReference type="EMBL" id="VCDX01000006">
    <property type="protein sequence ID" value="TYL12758.1"/>
    <property type="molecule type" value="Genomic_DNA"/>
</dbReference>
<organism evidence="1 3">
    <name type="scientific">Neomoorella thermoacetica</name>
    <name type="common">Clostridium thermoaceticum</name>
    <dbReference type="NCBI Taxonomy" id="1525"/>
    <lineage>
        <taxon>Bacteria</taxon>
        <taxon>Bacillati</taxon>
        <taxon>Bacillota</taxon>
        <taxon>Clostridia</taxon>
        <taxon>Neomoorellales</taxon>
        <taxon>Neomoorellaceae</taxon>
        <taxon>Neomoorella</taxon>
    </lineage>
</organism>
<sequence length="54" mass="6360">MKMEPVIQLQNMETEQVIQLLLKQKTKKDIIRLLRKIKEMGENCVKESFAANID</sequence>
<dbReference type="EMBL" id="CP017019">
    <property type="protein sequence ID" value="AOQ24655.1"/>
    <property type="molecule type" value="Genomic_DNA"/>
</dbReference>
<reference evidence="2 4" key="2">
    <citation type="submission" date="2019-05" db="EMBL/GenBank/DDBJ databases">
        <title>Genome sequence of Moorella thermoacetica ATCC 33924.</title>
        <authorList>
            <person name="Poehlein A."/>
            <person name="Bengelsdorf F.R."/>
            <person name="Duerre P."/>
            <person name="Daniel R."/>
        </authorList>
    </citation>
    <scope>NUCLEOTIDE SEQUENCE [LARGE SCALE GENOMIC DNA]</scope>
    <source>
        <strain evidence="2 4">ATCC 33924</strain>
    </source>
</reference>
<accession>A0AAC9HIS0</accession>
<reference evidence="1 3" key="1">
    <citation type="submission" date="2016-08" db="EMBL/GenBank/DDBJ databases">
        <title>Moorella thermoacetica DSM 103132.</title>
        <authorList>
            <person name="Jendresen C.B."/>
            <person name="Redl S.M."/>
            <person name="Jensen T.O."/>
            <person name="Nielsen A.T."/>
        </authorList>
    </citation>
    <scope>NUCLEOTIDE SEQUENCE [LARGE SCALE GENOMIC DNA]</scope>
    <source>
        <strain evidence="1 3">DSM 103132</strain>
    </source>
</reference>
<evidence type="ECO:0000313" key="4">
    <source>
        <dbReference type="Proteomes" id="UP000322283"/>
    </source>
</evidence>
<evidence type="ECO:0000313" key="2">
    <source>
        <dbReference type="EMBL" id="TYL12758.1"/>
    </source>
</evidence>
<evidence type="ECO:0000313" key="1">
    <source>
        <dbReference type="EMBL" id="AOQ24655.1"/>
    </source>
</evidence>
<name>A0AAC9HIS0_NEOTH</name>
<keyword evidence="4" id="KW-1185">Reference proteome</keyword>
<gene>
    <name evidence="1" type="ORF">Maut_02227</name>
    <name evidence="2" type="ORF">MTAT_20000</name>
</gene>